<organism evidence="4">
    <name type="scientific">Rodentolepis nana</name>
    <name type="common">Dwarf tapeworm</name>
    <name type="synonym">Hymenolepis nana</name>
    <dbReference type="NCBI Taxonomy" id="102285"/>
    <lineage>
        <taxon>Eukaryota</taxon>
        <taxon>Metazoa</taxon>
        <taxon>Spiralia</taxon>
        <taxon>Lophotrochozoa</taxon>
        <taxon>Platyhelminthes</taxon>
        <taxon>Cestoda</taxon>
        <taxon>Eucestoda</taxon>
        <taxon>Cyclophyllidea</taxon>
        <taxon>Hymenolepididae</taxon>
        <taxon>Rodentolepis</taxon>
    </lineage>
</organism>
<name>A0A0R3TXP7_RODNA</name>
<protein>
    <submittedName>
        <fullName evidence="4">MAP3K_TRAF_bd domain-containing protein</fullName>
    </submittedName>
</protein>
<evidence type="ECO:0000313" key="2">
    <source>
        <dbReference type="EMBL" id="VDO13608.1"/>
    </source>
</evidence>
<proteinExistence type="predicted"/>
<evidence type="ECO:0000313" key="3">
    <source>
        <dbReference type="Proteomes" id="UP000278807"/>
    </source>
</evidence>
<dbReference type="STRING" id="102285.A0A0R3TXP7"/>
<keyword evidence="3" id="KW-1185">Reference proteome</keyword>
<accession>A0A0R3TXP7</accession>
<dbReference type="Proteomes" id="UP000278807">
    <property type="component" value="Unassembled WGS sequence"/>
</dbReference>
<evidence type="ECO:0000259" key="1">
    <source>
        <dbReference type="Pfam" id="PF13281"/>
    </source>
</evidence>
<reference evidence="2 3" key="2">
    <citation type="submission" date="2018-11" db="EMBL/GenBank/DDBJ databases">
        <authorList>
            <consortium name="Pathogen Informatics"/>
        </authorList>
    </citation>
    <scope>NUCLEOTIDE SEQUENCE [LARGE SCALE GENOMIC DNA]</scope>
</reference>
<dbReference type="EMBL" id="UZAE01014495">
    <property type="protein sequence ID" value="VDO13608.1"/>
    <property type="molecule type" value="Genomic_DNA"/>
</dbReference>
<gene>
    <name evidence="2" type="ORF">HNAJ_LOCUS12620</name>
</gene>
<dbReference type="OrthoDB" id="275301at2759"/>
<sequence length="52" mass="6001">MLYINAGRKGSLQDLQDYWDVATFFEVSVLWGDYSGACRAAKYMHKLNPPSW</sequence>
<evidence type="ECO:0000313" key="4">
    <source>
        <dbReference type="WBParaSite" id="HNAJ_0001264201-mRNA-1"/>
    </source>
</evidence>
<dbReference type="InterPro" id="IPR025136">
    <property type="entry name" value="MAP3K_TRAF-bd"/>
</dbReference>
<reference evidence="4" key="1">
    <citation type="submission" date="2017-02" db="UniProtKB">
        <authorList>
            <consortium name="WormBaseParasite"/>
        </authorList>
    </citation>
    <scope>IDENTIFICATION</scope>
</reference>
<dbReference type="AlphaFoldDB" id="A0A0R3TXP7"/>
<dbReference type="Pfam" id="PF13281">
    <property type="entry name" value="MAP3K_TRAF_bd"/>
    <property type="match status" value="1"/>
</dbReference>
<dbReference type="WBParaSite" id="HNAJ_0001264201-mRNA-1">
    <property type="protein sequence ID" value="HNAJ_0001264201-mRNA-1"/>
    <property type="gene ID" value="HNAJ_0001264201"/>
</dbReference>
<feature type="domain" description="MAP3K TRAFs-binding" evidence="1">
    <location>
        <begin position="7"/>
        <end position="52"/>
    </location>
</feature>